<evidence type="ECO:0000313" key="3">
    <source>
        <dbReference type="EMBL" id="SHJ89178.1"/>
    </source>
</evidence>
<keyword evidence="4" id="KW-1185">Reference proteome</keyword>
<keyword evidence="2" id="KW-0732">Signal</keyword>
<proteinExistence type="predicted"/>
<feature type="signal peptide" evidence="2">
    <location>
        <begin position="1"/>
        <end position="22"/>
    </location>
</feature>
<dbReference type="PROSITE" id="PS51257">
    <property type="entry name" value="PROKAR_LIPOPROTEIN"/>
    <property type="match status" value="1"/>
</dbReference>
<dbReference type="EMBL" id="FQYV01000030">
    <property type="protein sequence ID" value="SHJ89178.1"/>
    <property type="molecule type" value="Genomic_DNA"/>
</dbReference>
<evidence type="ECO:0008006" key="5">
    <source>
        <dbReference type="Google" id="ProtNLM"/>
    </source>
</evidence>
<dbReference type="AlphaFoldDB" id="A0A1M6N0K6"/>
<dbReference type="Proteomes" id="UP000184172">
    <property type="component" value="Unassembled WGS sequence"/>
</dbReference>
<feature type="region of interest" description="Disordered" evidence="1">
    <location>
        <begin position="485"/>
        <end position="505"/>
    </location>
</feature>
<dbReference type="RefSeq" id="WP_073221379.1">
    <property type="nucleotide sequence ID" value="NZ_FNNS01000028.1"/>
</dbReference>
<dbReference type="InterPro" id="IPR011050">
    <property type="entry name" value="Pectin_lyase_fold/virulence"/>
</dbReference>
<gene>
    <name evidence="3" type="ORF">SAMN04487908_13036</name>
</gene>
<dbReference type="SUPFAM" id="SSF51126">
    <property type="entry name" value="Pectin lyase-like"/>
    <property type="match status" value="1"/>
</dbReference>
<feature type="chain" id="PRO_5009919637" description="Right handed beta helix region" evidence="2">
    <location>
        <begin position="23"/>
        <end position="505"/>
    </location>
</feature>
<dbReference type="OrthoDB" id="1111178at2"/>
<protein>
    <recommendedName>
        <fullName evidence="5">Right handed beta helix region</fullName>
    </recommendedName>
</protein>
<evidence type="ECO:0000256" key="2">
    <source>
        <dbReference type="SAM" id="SignalP"/>
    </source>
</evidence>
<evidence type="ECO:0000313" key="4">
    <source>
        <dbReference type="Proteomes" id="UP000184172"/>
    </source>
</evidence>
<evidence type="ECO:0000256" key="1">
    <source>
        <dbReference type="SAM" id="MobiDB-lite"/>
    </source>
</evidence>
<name>A0A1M6N0K6_9FLAO</name>
<sequence length="505" mass="55800">MKYLYGVAILCCFILWSSCRNDFETVASSGNLEFSKDTVYLDTIFTNIGSSTYKLKVYNNSKDDIHIPSLKLGQGESSHYRLNVDGMPGKVFQDVQVLAKDSIFIFVETTFDINNPPNTSDEFLYTDQILFDTGANEQKVELVTLVKDAVFLYPEKYADGTIETLTLGSGEDAIEIPGFFLDDDELTFTNEKPYVIYGFAAVRSDKTLNVEAGARVHFHANSGILVAGSMKVMGTPSLDREAMENEVIFQGDRLEPSFANTPGQWGYIRLTSGSTGNEFNHTTIKNAIVGIIVEDSPAILRNVQLYNNSNIGLMAVTGHVYGENVVINNSGQSSLAIQLGGSYEFNHCTFANYWTNGFRNFSAVTVENTLEVGETLFIADLIKADFTNCIIYGNDRIELSLGRSLEAAFNFSFKNSLIRFEDPRGEFSENPLYDFSDASLFSEIVFNVNPTFQNTNQNNFNIEKGNSGAEDIGLSGVQPLIDLNGVNRATPPDAGAYESSVFPEE</sequence>
<accession>A0A1M6N0K6</accession>
<reference evidence="4" key="1">
    <citation type="submission" date="2016-11" db="EMBL/GenBank/DDBJ databases">
        <authorList>
            <person name="Varghese N."/>
            <person name="Submissions S."/>
        </authorList>
    </citation>
    <scope>NUCLEOTIDE SEQUENCE [LARGE SCALE GENOMIC DNA]</scope>
    <source>
        <strain evidence="4">DSM 26349</strain>
    </source>
</reference>
<organism evidence="3 4">
    <name type="scientific">Aequorivita viscosa</name>
    <dbReference type="NCBI Taxonomy" id="797419"/>
    <lineage>
        <taxon>Bacteria</taxon>
        <taxon>Pseudomonadati</taxon>
        <taxon>Bacteroidota</taxon>
        <taxon>Flavobacteriia</taxon>
        <taxon>Flavobacteriales</taxon>
        <taxon>Flavobacteriaceae</taxon>
        <taxon>Aequorivita</taxon>
    </lineage>
</organism>
<dbReference type="STRING" id="797419.SAMN05216556_12836"/>